<sequence>MAFCLKGILLLHVLVVTLQPLTGGPVKRSWSNQADTVHKARDILESSQVNFLKRPEQTKRNPSSTFKFVNQSELAKVIDYLKKKYPDVDWSLVTPLPTQSISGKREFENKNSLEQTKNSSFTFLNQSEIAKGFDYLNKTYPDVDWSFVTPLPTLAGKGELEHGNRTFYFVNQSEIAKGFDYLNKTYPDVDWSFVTPLPTLAGKGELEHGNRTFYFVNQPEIAKGFDYLNKTYPDVDWSFVTPLPTLAGKGELEHGNRTFYFVNQSEIAKGFDYLNKTYPDVDWSFVTPLPTLAGKKELEHGNRTFYFVNQSEIAKGFDYLNKTYPDVDWSFVMPLPTLAGKGELEHRNRTFYFVNQSEIAKGFDYLNKTYPDVDWSFVMPLPALAGKGELEHGNRTFYFVNQSEIAKGFDYLQKKYPNVNWTFVMPASTSSPGKRELEHGNSLRQVKRTFYFLNQSEIAKDFDYLKKKYPDVDWSFVMPASTSSPGRRELKGQIMESKTNSITNKRLLEQQKKNFLDSGSIQQRNDIPRKHHNSEGSSKQKAREDFTSSFEFLDPEEVKKELEYLLEKHP</sequence>
<dbReference type="AlphaFoldDB" id="A0A6S7ICF4"/>
<evidence type="ECO:0000313" key="3">
    <source>
        <dbReference type="EMBL" id="CAB4016625.1"/>
    </source>
</evidence>
<evidence type="ECO:0000313" key="4">
    <source>
        <dbReference type="Proteomes" id="UP001152795"/>
    </source>
</evidence>
<reference evidence="3" key="1">
    <citation type="submission" date="2020-04" db="EMBL/GenBank/DDBJ databases">
        <authorList>
            <person name="Alioto T."/>
            <person name="Alioto T."/>
            <person name="Gomez Garrido J."/>
        </authorList>
    </citation>
    <scope>NUCLEOTIDE SEQUENCE</scope>
    <source>
        <strain evidence="3">A484AB</strain>
    </source>
</reference>
<feature type="chain" id="PRO_5043490155" evidence="2">
    <location>
        <begin position="24"/>
        <end position="570"/>
    </location>
</feature>
<dbReference type="EMBL" id="CACRXK020009191">
    <property type="protein sequence ID" value="CAB4016625.1"/>
    <property type="molecule type" value="Genomic_DNA"/>
</dbReference>
<name>A0A6S7ICF4_PARCT</name>
<gene>
    <name evidence="3" type="ORF">PACLA_8A070670</name>
</gene>
<keyword evidence="2" id="KW-0732">Signal</keyword>
<accession>A0A6S7ICF4</accession>
<feature type="region of interest" description="Disordered" evidence="1">
    <location>
        <begin position="514"/>
        <end position="548"/>
    </location>
</feature>
<feature type="signal peptide" evidence="2">
    <location>
        <begin position="1"/>
        <end position="23"/>
    </location>
</feature>
<organism evidence="3 4">
    <name type="scientific">Paramuricea clavata</name>
    <name type="common">Red gorgonian</name>
    <name type="synonym">Violescent sea-whip</name>
    <dbReference type="NCBI Taxonomy" id="317549"/>
    <lineage>
        <taxon>Eukaryota</taxon>
        <taxon>Metazoa</taxon>
        <taxon>Cnidaria</taxon>
        <taxon>Anthozoa</taxon>
        <taxon>Octocorallia</taxon>
        <taxon>Malacalcyonacea</taxon>
        <taxon>Plexauridae</taxon>
        <taxon>Paramuricea</taxon>
    </lineage>
</organism>
<evidence type="ECO:0000256" key="2">
    <source>
        <dbReference type="SAM" id="SignalP"/>
    </source>
</evidence>
<dbReference type="Proteomes" id="UP001152795">
    <property type="component" value="Unassembled WGS sequence"/>
</dbReference>
<evidence type="ECO:0000256" key="1">
    <source>
        <dbReference type="SAM" id="MobiDB-lite"/>
    </source>
</evidence>
<proteinExistence type="predicted"/>
<protein>
    <submittedName>
        <fullName evidence="3">Uncharacterized protein</fullName>
    </submittedName>
</protein>
<comment type="caution">
    <text evidence="3">The sequence shown here is derived from an EMBL/GenBank/DDBJ whole genome shotgun (WGS) entry which is preliminary data.</text>
</comment>
<keyword evidence="4" id="KW-1185">Reference proteome</keyword>